<dbReference type="RefSeq" id="WP_079491116.1">
    <property type="nucleotide sequence ID" value="NZ_FUZT01000004.1"/>
</dbReference>
<dbReference type="SUPFAM" id="SSF56112">
    <property type="entry name" value="Protein kinase-like (PK-like)"/>
    <property type="match status" value="1"/>
</dbReference>
<dbReference type="SMART" id="SM00028">
    <property type="entry name" value="TPR"/>
    <property type="match status" value="6"/>
</dbReference>
<feature type="repeat" description="TPR" evidence="2">
    <location>
        <begin position="727"/>
        <end position="760"/>
    </location>
</feature>
<comment type="subcellular location">
    <subcellularLocation>
        <location evidence="1">Membrane</location>
        <topology evidence="1">Single-pass membrane protein</topology>
    </subcellularLocation>
</comment>
<dbReference type="NCBIfam" id="TIGR00254">
    <property type="entry name" value="GGDEF"/>
    <property type="match status" value="1"/>
</dbReference>
<dbReference type="InterPro" id="IPR000160">
    <property type="entry name" value="GGDEF_dom"/>
</dbReference>
<dbReference type="PROSITE" id="PS50011">
    <property type="entry name" value="PROTEIN_KINASE_DOM"/>
    <property type="match status" value="1"/>
</dbReference>
<dbReference type="OrthoDB" id="9805474at2"/>
<dbReference type="Gene3D" id="1.25.40.10">
    <property type="entry name" value="Tetratricopeptide repeat domain"/>
    <property type="match status" value="2"/>
</dbReference>
<dbReference type="PROSITE" id="PS50887">
    <property type="entry name" value="GGDEF"/>
    <property type="match status" value="1"/>
</dbReference>
<dbReference type="Gene3D" id="3.30.70.270">
    <property type="match status" value="1"/>
</dbReference>
<gene>
    <name evidence="5" type="ORF">SAMN02194393_01884</name>
</gene>
<dbReference type="InterPro" id="IPR000719">
    <property type="entry name" value="Prot_kinase_dom"/>
</dbReference>
<accession>A0A1T5KJV8</accession>
<dbReference type="Gene3D" id="1.10.510.10">
    <property type="entry name" value="Transferase(Phosphotransferase) domain 1"/>
    <property type="match status" value="1"/>
</dbReference>
<reference evidence="6" key="1">
    <citation type="submission" date="2017-02" db="EMBL/GenBank/DDBJ databases">
        <authorList>
            <person name="Varghese N."/>
            <person name="Submissions S."/>
        </authorList>
    </citation>
    <scope>NUCLEOTIDE SEQUENCE [LARGE SCALE GENOMIC DNA]</scope>
    <source>
        <strain evidence="6">M1</strain>
    </source>
</reference>
<dbReference type="InterPro" id="IPR050469">
    <property type="entry name" value="Diguanylate_Cyclase"/>
</dbReference>
<dbReference type="GO" id="GO:1902201">
    <property type="term" value="P:negative regulation of bacterial-type flagellum-dependent cell motility"/>
    <property type="evidence" value="ECO:0007669"/>
    <property type="project" value="TreeGrafter"/>
</dbReference>
<dbReference type="InterPro" id="IPR011009">
    <property type="entry name" value="Kinase-like_dom_sf"/>
</dbReference>
<dbReference type="PANTHER" id="PTHR45138">
    <property type="entry name" value="REGULATORY COMPONENTS OF SENSORY TRANSDUCTION SYSTEM"/>
    <property type="match status" value="1"/>
</dbReference>
<evidence type="ECO:0000259" key="4">
    <source>
        <dbReference type="PROSITE" id="PS50887"/>
    </source>
</evidence>
<dbReference type="Gene3D" id="3.40.50.300">
    <property type="entry name" value="P-loop containing nucleotide triphosphate hydrolases"/>
    <property type="match status" value="1"/>
</dbReference>
<feature type="domain" description="Protein kinase" evidence="3">
    <location>
        <begin position="8"/>
        <end position="311"/>
    </location>
</feature>
<dbReference type="InterPro" id="IPR043128">
    <property type="entry name" value="Rev_trsase/Diguanyl_cyclase"/>
</dbReference>
<dbReference type="FunFam" id="3.30.70.270:FF:000001">
    <property type="entry name" value="Diguanylate cyclase domain protein"/>
    <property type="match status" value="1"/>
</dbReference>
<dbReference type="Gene3D" id="3.30.450.40">
    <property type="match status" value="1"/>
</dbReference>
<dbReference type="CDD" id="cd01949">
    <property type="entry name" value="GGDEF"/>
    <property type="match status" value="1"/>
</dbReference>
<feature type="domain" description="GGDEF" evidence="4">
    <location>
        <begin position="1487"/>
        <end position="1618"/>
    </location>
</feature>
<keyword evidence="6" id="KW-1185">Reference proteome</keyword>
<dbReference type="SUPFAM" id="SSF52540">
    <property type="entry name" value="P-loop containing nucleoside triphosphate hydrolases"/>
    <property type="match status" value="1"/>
</dbReference>
<dbReference type="SUPFAM" id="SSF48452">
    <property type="entry name" value="TPR-like"/>
    <property type="match status" value="2"/>
</dbReference>
<dbReference type="InterPro" id="IPR029016">
    <property type="entry name" value="GAF-like_dom_sf"/>
</dbReference>
<organism evidence="5 6">
    <name type="scientific">Maledivibacter halophilus</name>
    <dbReference type="NCBI Taxonomy" id="36842"/>
    <lineage>
        <taxon>Bacteria</taxon>
        <taxon>Bacillati</taxon>
        <taxon>Bacillota</taxon>
        <taxon>Clostridia</taxon>
        <taxon>Peptostreptococcales</taxon>
        <taxon>Caminicellaceae</taxon>
        <taxon>Maledivibacter</taxon>
    </lineage>
</organism>
<dbReference type="GO" id="GO:0005886">
    <property type="term" value="C:plasma membrane"/>
    <property type="evidence" value="ECO:0007669"/>
    <property type="project" value="TreeGrafter"/>
</dbReference>
<name>A0A1T5KJV8_9FIRM</name>
<keyword evidence="2" id="KW-0802">TPR repeat</keyword>
<dbReference type="SMART" id="SM00267">
    <property type="entry name" value="GGDEF"/>
    <property type="match status" value="1"/>
</dbReference>
<dbReference type="GO" id="GO:0004672">
    <property type="term" value="F:protein kinase activity"/>
    <property type="evidence" value="ECO:0007669"/>
    <property type="project" value="InterPro"/>
</dbReference>
<protein>
    <submittedName>
        <fullName evidence="5">Diguanylate cyclase (GGDEF) domain-containing protein</fullName>
    </submittedName>
</protein>
<dbReference type="EMBL" id="FUZT01000004">
    <property type="protein sequence ID" value="SKC63953.1"/>
    <property type="molecule type" value="Genomic_DNA"/>
</dbReference>
<dbReference type="SMART" id="SM00220">
    <property type="entry name" value="S_TKc"/>
    <property type="match status" value="1"/>
</dbReference>
<dbReference type="InterPro" id="IPR029787">
    <property type="entry name" value="Nucleotide_cyclase"/>
</dbReference>
<dbReference type="GO" id="GO:0052621">
    <property type="term" value="F:diguanylate cyclase activity"/>
    <property type="evidence" value="ECO:0007669"/>
    <property type="project" value="TreeGrafter"/>
</dbReference>
<dbReference type="PANTHER" id="PTHR45138:SF9">
    <property type="entry name" value="DIGUANYLATE CYCLASE DGCM-RELATED"/>
    <property type="match status" value="1"/>
</dbReference>
<evidence type="ECO:0000313" key="6">
    <source>
        <dbReference type="Proteomes" id="UP000190285"/>
    </source>
</evidence>
<dbReference type="STRING" id="36842.SAMN02194393_01884"/>
<evidence type="ECO:0000313" key="5">
    <source>
        <dbReference type="EMBL" id="SKC63953.1"/>
    </source>
</evidence>
<evidence type="ECO:0000256" key="2">
    <source>
        <dbReference type="PROSITE-ProRule" id="PRU00339"/>
    </source>
</evidence>
<dbReference type="Pfam" id="PF00069">
    <property type="entry name" value="Pkinase"/>
    <property type="match status" value="1"/>
</dbReference>
<dbReference type="GO" id="GO:0043709">
    <property type="term" value="P:cell adhesion involved in single-species biofilm formation"/>
    <property type="evidence" value="ECO:0007669"/>
    <property type="project" value="TreeGrafter"/>
</dbReference>
<proteinExistence type="predicted"/>
<dbReference type="Pfam" id="PF13191">
    <property type="entry name" value="AAA_16"/>
    <property type="match status" value="1"/>
</dbReference>
<dbReference type="Pfam" id="PF00990">
    <property type="entry name" value="GGDEF"/>
    <property type="match status" value="1"/>
</dbReference>
<dbReference type="InterPro" id="IPR041664">
    <property type="entry name" value="AAA_16"/>
</dbReference>
<evidence type="ECO:0000256" key="1">
    <source>
        <dbReference type="ARBA" id="ARBA00004167"/>
    </source>
</evidence>
<dbReference type="Proteomes" id="UP000190285">
    <property type="component" value="Unassembled WGS sequence"/>
</dbReference>
<dbReference type="PROSITE" id="PS50005">
    <property type="entry name" value="TPR"/>
    <property type="match status" value="1"/>
</dbReference>
<dbReference type="GO" id="GO:0005524">
    <property type="term" value="F:ATP binding"/>
    <property type="evidence" value="ECO:0007669"/>
    <property type="project" value="InterPro"/>
</dbReference>
<dbReference type="InterPro" id="IPR011990">
    <property type="entry name" value="TPR-like_helical_dom_sf"/>
</dbReference>
<dbReference type="SUPFAM" id="SSF55073">
    <property type="entry name" value="Nucleotide cyclase"/>
    <property type="match status" value="1"/>
</dbReference>
<dbReference type="InterPro" id="IPR027417">
    <property type="entry name" value="P-loop_NTPase"/>
</dbReference>
<dbReference type="InterPro" id="IPR019734">
    <property type="entry name" value="TPR_rpt"/>
</dbReference>
<evidence type="ECO:0000259" key="3">
    <source>
        <dbReference type="PROSITE" id="PS50011"/>
    </source>
</evidence>
<sequence length="1793" mass="212684">MKIINNKYRLLNIFKKDDYGKMYVASDLSNNNKKILFRTIETESNDKEFIDFLTNKFIYIASINHLYIQENKSFNVIDTINNKKLVDLKYFYTAEYIEGRPIDYKLLSMENALEIFIKLCYALNYLHFRGISYRLLNFENIINYGNKSNDALKIMNLVDIYQQKKNINTIVKYNNQFIAPEIRLGEKGDFTSDIYSLGVVFFYLVSGLDYKNNNFRDIFKENRVDGLDEIINRMTTFQSTSRYKSIIEVINDLKQYLSIDFYFFDKGYYERLNFNIPIINRKKEKDLVLDSIKDNCFGRTKNIFIFIHGEAGIGKTRFVKEINFQIQIKKINVCSIELSQESNQSLYVCKKILRYIVKNNIIDDDLIRKYGSELVKILPDLSVKWNVKPSETLSEEKELLRISNRVYNFIKDFTLKNPLVIIVDNIQYAYKDDLNILEYIIRNAKDTLLTIICTYTDEDSVNNGALLNEFKKEITTKFIQLSKLNFEEISLMVQNILGVAYRPLKLTTKIMEETNGNPRHVEEIMKSLFMDKKILVDNKRVWGADIDDICDLELPSSIDDARLKSLDLLDPISRRILNVISIFHSPVSVDIISKIVDIHKVTVDEILKKLVFLKIINENFQDWGYSYDYYDKQLKRNIYNNINYYDKKVYHFHASNILEDFYISEGRDYTVELIYHLTNCNELDRAVKYCIKAAEKMEELHIYNQANVFYNRAIYLLDQGKNIKILFNILMKMGLIYFRIGQLNDAFKAYSKASNIASKNQLLKELVDAQNKIANTYFYKNEYEVTRKILKDVLILSRELNYIDGELEASFVKCRLYAAEKTKINLKDILDECIDKSLRHSKYLYAGEFFNEKGKLYYDEGKMLKAKYCYEQSIFFFEKSNNSIKTTRPLNNIGVIYLKVYKKVSEARKYYFKALRLFEKYNYIIDKGIFLLNIGETFLYEDNYSDAIHYFNESINVSLDIDDKNILFALYIHLCDTYLNLYEYDKSYYYLKKMELEFNNYSRNDVYYYDYYIIHIDFFTQIYNYSKAEEWHNKLSKELNGLKFDFDLQQKIKEFQMYRMNLQFHKTNSKNINEIKQFLSSNIDKLHSKPVRYFLNDWIYILIMESKYDLAKYFIELDANLINNFNSEIFDLKRDFVLGLFCDNKIHYYKNLLNDLSIKKMYIYEWKVYKIIGDEYYKKSDYFNALSNYVTALDILKNLTYKIPEEFREEYIFNNNLNYVLKERIENLKSKILYNKNSKTIQEVKVQKIIEVEDFFDFSDLNKLFKNKEFMKSIYKESRGGLSCQITELKDLIQNLKKDELYNIQLIMRYCANLSLAERGFVFITNENNDIEEVIYLGKHKVTEEIKDILRSANHKDRGIIVTNENQFNKDDLRHSEIKSLICIPIKKSEKDNYFYHNNNYRRKHENRVYSKEIVGYLYLDTKGVFNNFTYETFNKCCLLDNLLYIMIENYNLKKTSSIDELTKLYLRKHIEDLFKKELLFSKRNELNLSVIMCDIDKFKNVNDLYGHRKGDEVLEKLGVILKKNLRKTDLAGRYGGEEFIIILPETDPNDAFIVCEKLRKSIEEAKIMDNNMDLTLSFGISSYPIHGASEEELIEKADQALYKSKKSGRNKTTIWNENIGFNKQRYDKLVGIITGNISNDYRNVNIIIDIIELLKKSYPKSDRIFKALGYMIEISESKYGAIFEIEGKVIKNIYARERTNNKWLKDFKFNPKIIEEFIGQKQGDFFIDWNDISQIDTFKGVPSWNSYIIIPIIKSNEQKGILLLSVPINEKEFDFSNFNLINSLSGVIASMM</sequence>